<accession>A0A0L6UIR0</accession>
<dbReference type="AlphaFoldDB" id="A0A0L6UIR0"/>
<comment type="caution">
    <text evidence="1">The sequence shown here is derived from an EMBL/GenBank/DDBJ whole genome shotgun (WGS) entry which is preliminary data.</text>
</comment>
<sequence>TCSSAALILTRRPLPSHWIPLHLTKRPGFQLSSDIINPSVSGQSFPSGNIKPLTLWRPLTLEGQALTMVELLTHCNFSPKDAVPRVLITINQIHHWVFFFKSNIVELTAMGFLLPVACQFLDVAQAL</sequence>
<gene>
    <name evidence="1" type="ORF">VP01_5686g1</name>
</gene>
<feature type="non-terminal residue" evidence="1">
    <location>
        <position position="1"/>
    </location>
</feature>
<organism evidence="1 2">
    <name type="scientific">Puccinia sorghi</name>
    <dbReference type="NCBI Taxonomy" id="27349"/>
    <lineage>
        <taxon>Eukaryota</taxon>
        <taxon>Fungi</taxon>
        <taxon>Dikarya</taxon>
        <taxon>Basidiomycota</taxon>
        <taxon>Pucciniomycotina</taxon>
        <taxon>Pucciniomycetes</taxon>
        <taxon>Pucciniales</taxon>
        <taxon>Pucciniaceae</taxon>
        <taxon>Puccinia</taxon>
    </lineage>
</organism>
<evidence type="ECO:0000313" key="1">
    <source>
        <dbReference type="EMBL" id="KNZ48416.1"/>
    </source>
</evidence>
<proteinExistence type="predicted"/>
<evidence type="ECO:0000313" key="2">
    <source>
        <dbReference type="Proteomes" id="UP000037035"/>
    </source>
</evidence>
<name>A0A0L6UIR0_9BASI</name>
<keyword evidence="2" id="KW-1185">Reference proteome</keyword>
<protein>
    <submittedName>
        <fullName evidence="1">Uncharacterized protein</fullName>
    </submittedName>
</protein>
<dbReference type="VEuPathDB" id="FungiDB:VP01_5686g1"/>
<dbReference type="Proteomes" id="UP000037035">
    <property type="component" value="Unassembled WGS sequence"/>
</dbReference>
<reference evidence="1 2" key="1">
    <citation type="submission" date="2015-08" db="EMBL/GenBank/DDBJ databases">
        <title>Next Generation Sequencing and Analysis of the Genome of Puccinia sorghi L Schw, the Causal Agent of Maize Common Rust.</title>
        <authorList>
            <person name="Rochi L."/>
            <person name="Burguener G."/>
            <person name="Darino M."/>
            <person name="Turjanski A."/>
            <person name="Kreff E."/>
            <person name="Dieguez M.J."/>
            <person name="Sacco F."/>
        </authorList>
    </citation>
    <scope>NUCLEOTIDE SEQUENCE [LARGE SCALE GENOMIC DNA]</scope>
    <source>
        <strain evidence="1 2">RO10H11247</strain>
    </source>
</reference>
<dbReference type="EMBL" id="LAVV01010925">
    <property type="protein sequence ID" value="KNZ48416.1"/>
    <property type="molecule type" value="Genomic_DNA"/>
</dbReference>